<dbReference type="Proteomes" id="UP000266841">
    <property type="component" value="Unassembled WGS sequence"/>
</dbReference>
<sequence>MDRTRGQQRYCRHSDDMWDMPRGIERPAESALRPLVLRRLPGRMAVALRRRGRDEEEVPHLPGQDPPDEGNAEEEVGADWDGVTVLRDHEDDQLLGVPKYIGKAIGVGDIKPVLKWINANRTEDRANAVLIVDSGANMPALCVAAAGD</sequence>
<name>K0RRD9_THAOC</name>
<protein>
    <submittedName>
        <fullName evidence="2">Uncharacterized protein</fullName>
    </submittedName>
</protein>
<dbReference type="AlphaFoldDB" id="K0RRD9"/>
<gene>
    <name evidence="2" type="ORF">THAOC_25376</name>
</gene>
<organism evidence="2 3">
    <name type="scientific">Thalassiosira oceanica</name>
    <name type="common">Marine diatom</name>
    <dbReference type="NCBI Taxonomy" id="159749"/>
    <lineage>
        <taxon>Eukaryota</taxon>
        <taxon>Sar</taxon>
        <taxon>Stramenopiles</taxon>
        <taxon>Ochrophyta</taxon>
        <taxon>Bacillariophyta</taxon>
        <taxon>Coscinodiscophyceae</taxon>
        <taxon>Thalassiosirophycidae</taxon>
        <taxon>Thalassiosirales</taxon>
        <taxon>Thalassiosiraceae</taxon>
        <taxon>Thalassiosira</taxon>
    </lineage>
</organism>
<feature type="region of interest" description="Disordered" evidence="1">
    <location>
        <begin position="48"/>
        <end position="74"/>
    </location>
</feature>
<proteinExistence type="predicted"/>
<keyword evidence="3" id="KW-1185">Reference proteome</keyword>
<evidence type="ECO:0000313" key="2">
    <source>
        <dbReference type="EMBL" id="EJK54949.1"/>
    </source>
</evidence>
<evidence type="ECO:0000313" key="3">
    <source>
        <dbReference type="Proteomes" id="UP000266841"/>
    </source>
</evidence>
<feature type="non-terminal residue" evidence="2">
    <location>
        <position position="148"/>
    </location>
</feature>
<accession>K0RRD9</accession>
<dbReference type="EMBL" id="AGNL01034996">
    <property type="protein sequence ID" value="EJK54949.1"/>
    <property type="molecule type" value="Genomic_DNA"/>
</dbReference>
<comment type="caution">
    <text evidence="2">The sequence shown here is derived from an EMBL/GenBank/DDBJ whole genome shotgun (WGS) entry which is preliminary data.</text>
</comment>
<reference evidence="2 3" key="1">
    <citation type="journal article" date="2012" name="Genome Biol.">
        <title>Genome and low-iron response of an oceanic diatom adapted to chronic iron limitation.</title>
        <authorList>
            <person name="Lommer M."/>
            <person name="Specht M."/>
            <person name="Roy A.S."/>
            <person name="Kraemer L."/>
            <person name="Andreson R."/>
            <person name="Gutowska M.A."/>
            <person name="Wolf J."/>
            <person name="Bergner S.V."/>
            <person name="Schilhabel M.B."/>
            <person name="Klostermeier U.C."/>
            <person name="Beiko R.G."/>
            <person name="Rosenstiel P."/>
            <person name="Hippler M."/>
            <person name="Laroche J."/>
        </authorList>
    </citation>
    <scope>NUCLEOTIDE SEQUENCE [LARGE SCALE GENOMIC DNA]</scope>
    <source>
        <strain evidence="2 3">CCMP1005</strain>
    </source>
</reference>
<evidence type="ECO:0000256" key="1">
    <source>
        <dbReference type="SAM" id="MobiDB-lite"/>
    </source>
</evidence>